<dbReference type="RefSeq" id="XP_066701854.1">
    <property type="nucleotide sequence ID" value="XM_066841992.1"/>
</dbReference>
<feature type="region of interest" description="Disordered" evidence="1">
    <location>
        <begin position="27"/>
        <end position="108"/>
    </location>
</feature>
<comment type="caution">
    <text evidence="2">The sequence shown here is derived from an EMBL/GenBank/DDBJ whole genome shotgun (WGS) entry which is preliminary data.</text>
</comment>
<evidence type="ECO:0000256" key="1">
    <source>
        <dbReference type="SAM" id="MobiDB-lite"/>
    </source>
</evidence>
<proteinExistence type="predicted"/>
<evidence type="ECO:0008006" key="4">
    <source>
        <dbReference type="Google" id="ProtNLM"/>
    </source>
</evidence>
<gene>
    <name evidence="2" type="ORF">PG986_005770</name>
</gene>
<feature type="region of interest" description="Disordered" evidence="1">
    <location>
        <begin position="300"/>
        <end position="327"/>
    </location>
</feature>
<keyword evidence="3" id="KW-1185">Reference proteome</keyword>
<organism evidence="2 3">
    <name type="scientific">Apiospora aurea</name>
    <dbReference type="NCBI Taxonomy" id="335848"/>
    <lineage>
        <taxon>Eukaryota</taxon>
        <taxon>Fungi</taxon>
        <taxon>Dikarya</taxon>
        <taxon>Ascomycota</taxon>
        <taxon>Pezizomycotina</taxon>
        <taxon>Sordariomycetes</taxon>
        <taxon>Xylariomycetidae</taxon>
        <taxon>Amphisphaeriales</taxon>
        <taxon>Apiosporaceae</taxon>
        <taxon>Apiospora</taxon>
    </lineage>
</organism>
<dbReference type="EMBL" id="JAQQWE010000004">
    <property type="protein sequence ID" value="KAK7956548.1"/>
    <property type="molecule type" value="Genomic_DNA"/>
</dbReference>
<dbReference type="PANTHER" id="PTHR38166">
    <property type="entry name" value="C2H2-TYPE DOMAIN-CONTAINING PROTEIN-RELATED"/>
    <property type="match status" value="1"/>
</dbReference>
<feature type="compositionally biased region" description="Polar residues" evidence="1">
    <location>
        <begin position="53"/>
        <end position="76"/>
    </location>
</feature>
<sequence length="404" mass="44814">MPLDHRDMEVIDTVSQQLFNGFTLMTIAPSPGSRHGSGYSGETRDVSDEESPPQHTGSTHGQSSDLVLSTSPTRNSPNKRKRRDEGKSDDEGDDAHDRRGPKHPGPNSCDIFREPLACPFWKHDARRHRDCFKLRLNSIARVKQHLSRSHYSETHCERCRLVFASDSLRENHLRHEQCQWRCPDALVGISHQQRNDLSKKSKPHHSESERWFAIWAIGFPGQPAPSSPYMDPDLSQDMAEFRMYAQTHGARIVEEELGRHRLFVESQGSEWFQTLLRTALSRGQDMAFDAWLVARASPASSQAQGSHTPAQSLVSGGALGGLGGPSTTPDYMRINDIEGFGDGAANNLNGVIGDQIEQLPVSSTPGPIEGLGDLGQPRGNDINDLFGFDMGFDQDVDVGDFSFM</sequence>
<dbReference type="GeneID" id="92075054"/>
<evidence type="ECO:0000313" key="2">
    <source>
        <dbReference type="EMBL" id="KAK7956548.1"/>
    </source>
</evidence>
<accession>A0ABR1QIT7</accession>
<evidence type="ECO:0000313" key="3">
    <source>
        <dbReference type="Proteomes" id="UP001391051"/>
    </source>
</evidence>
<reference evidence="2 3" key="1">
    <citation type="submission" date="2023-01" db="EMBL/GenBank/DDBJ databases">
        <title>Analysis of 21 Apiospora genomes using comparative genomics revels a genus with tremendous synthesis potential of carbohydrate active enzymes and secondary metabolites.</title>
        <authorList>
            <person name="Sorensen T."/>
        </authorList>
    </citation>
    <scope>NUCLEOTIDE SEQUENCE [LARGE SCALE GENOMIC DNA]</scope>
    <source>
        <strain evidence="2 3">CBS 24483</strain>
    </source>
</reference>
<dbReference type="PANTHER" id="PTHR38166:SF1">
    <property type="entry name" value="C2H2-TYPE DOMAIN-CONTAINING PROTEIN"/>
    <property type="match status" value="1"/>
</dbReference>
<protein>
    <recommendedName>
        <fullName evidence="4">C2H2-type domain-containing protein</fullName>
    </recommendedName>
</protein>
<dbReference type="Proteomes" id="UP001391051">
    <property type="component" value="Unassembled WGS sequence"/>
</dbReference>
<feature type="compositionally biased region" description="Polar residues" evidence="1">
    <location>
        <begin position="300"/>
        <end position="314"/>
    </location>
</feature>
<name>A0ABR1QIT7_9PEZI</name>